<reference evidence="3" key="1">
    <citation type="submission" date="2021-02" db="EMBL/GenBank/DDBJ databases">
        <title>Psilocybe cubensis genome.</title>
        <authorList>
            <person name="Mckernan K.J."/>
            <person name="Crawford S."/>
            <person name="Trippe A."/>
            <person name="Kane L.T."/>
            <person name="Mclaughlin S."/>
        </authorList>
    </citation>
    <scope>NUCLEOTIDE SEQUENCE [LARGE SCALE GENOMIC DNA]</scope>
    <source>
        <strain evidence="3">MGC-MH-2018</strain>
    </source>
</reference>
<sequence length="232" mass="26374">MRSSNEGNREEVAAHGTGAAQVVNTPGADVQQRQYGTLELMTPIENSMFESIAVEGQAPQATSRHVSDRPRSTFRQSASDGPSRGRRNAYEPYPTDCKGRNSFCTINRMRSANSFSNPESRDTRDGQKRGCHNGAKGKNRTLRRDYAFSAAEDDNHYSPRYNTQRVIGQSQTIERELMDARRELQNHKAWHATLSRKYEMIVMEHQQEMESAHALRRKIDSLTAELDALRRD</sequence>
<feature type="region of interest" description="Disordered" evidence="2">
    <location>
        <begin position="55"/>
        <end position="95"/>
    </location>
</feature>
<evidence type="ECO:0000313" key="3">
    <source>
        <dbReference type="EMBL" id="KAG5162494.1"/>
    </source>
</evidence>
<feature type="compositionally biased region" description="Polar residues" evidence="2">
    <location>
        <begin position="109"/>
        <end position="118"/>
    </location>
</feature>
<keyword evidence="1" id="KW-0175">Coiled coil</keyword>
<gene>
    <name evidence="3" type="ORF">JR316_012379</name>
</gene>
<feature type="region of interest" description="Disordered" evidence="2">
    <location>
        <begin position="1"/>
        <end position="28"/>
    </location>
</feature>
<dbReference type="EMBL" id="JAFIQS010000018">
    <property type="protein sequence ID" value="KAG5162494.1"/>
    <property type="molecule type" value="Genomic_DNA"/>
</dbReference>
<name>A0A8H7XN41_PSICU</name>
<accession>A0A8H7XN41</accession>
<feature type="coiled-coil region" evidence="1">
    <location>
        <begin position="205"/>
        <end position="232"/>
    </location>
</feature>
<feature type="region of interest" description="Disordered" evidence="2">
    <location>
        <begin position="109"/>
        <end position="143"/>
    </location>
</feature>
<dbReference type="AlphaFoldDB" id="A0A8H7XN41"/>
<comment type="caution">
    <text evidence="3">The sequence shown here is derived from an EMBL/GenBank/DDBJ whole genome shotgun (WGS) entry which is preliminary data.</text>
</comment>
<proteinExistence type="predicted"/>
<organism evidence="3">
    <name type="scientific">Psilocybe cubensis</name>
    <name type="common">Psychedelic mushroom</name>
    <name type="synonym">Stropharia cubensis</name>
    <dbReference type="NCBI Taxonomy" id="181762"/>
    <lineage>
        <taxon>Eukaryota</taxon>
        <taxon>Fungi</taxon>
        <taxon>Dikarya</taxon>
        <taxon>Basidiomycota</taxon>
        <taxon>Agaricomycotina</taxon>
        <taxon>Agaricomycetes</taxon>
        <taxon>Agaricomycetidae</taxon>
        <taxon>Agaricales</taxon>
        <taxon>Agaricineae</taxon>
        <taxon>Strophariaceae</taxon>
        <taxon>Psilocybe</taxon>
    </lineage>
</organism>
<feature type="compositionally biased region" description="Basic and acidic residues" evidence="2">
    <location>
        <begin position="119"/>
        <end position="128"/>
    </location>
</feature>
<protein>
    <submittedName>
        <fullName evidence="3">Uncharacterized protein</fullName>
    </submittedName>
</protein>
<evidence type="ECO:0000256" key="2">
    <source>
        <dbReference type="SAM" id="MobiDB-lite"/>
    </source>
</evidence>
<feature type="compositionally biased region" description="Basic residues" evidence="2">
    <location>
        <begin position="129"/>
        <end position="141"/>
    </location>
</feature>
<evidence type="ECO:0000256" key="1">
    <source>
        <dbReference type="SAM" id="Coils"/>
    </source>
</evidence>